<dbReference type="EMBL" id="QWIL01002036">
    <property type="protein sequence ID" value="RMX97425.1"/>
    <property type="molecule type" value="Genomic_DNA"/>
</dbReference>
<name>A0A3M6Y323_HORWE</name>
<dbReference type="EMBL" id="QWIM01001908">
    <property type="protein sequence ID" value="RMY19882.1"/>
    <property type="molecule type" value="Genomic_DNA"/>
</dbReference>
<keyword evidence="1" id="KW-1133">Transmembrane helix</keyword>
<organism evidence="3 5">
    <name type="scientific">Hortaea werneckii</name>
    <name type="common">Black yeast</name>
    <name type="synonym">Cladosporium werneckii</name>
    <dbReference type="NCBI Taxonomy" id="91943"/>
    <lineage>
        <taxon>Eukaryota</taxon>
        <taxon>Fungi</taxon>
        <taxon>Dikarya</taxon>
        <taxon>Ascomycota</taxon>
        <taxon>Pezizomycotina</taxon>
        <taxon>Dothideomycetes</taxon>
        <taxon>Dothideomycetidae</taxon>
        <taxon>Mycosphaerellales</taxon>
        <taxon>Teratosphaeriaceae</taxon>
        <taxon>Hortaea</taxon>
    </lineage>
</organism>
<feature type="transmembrane region" description="Helical" evidence="1">
    <location>
        <begin position="166"/>
        <end position="183"/>
    </location>
</feature>
<evidence type="ECO:0000259" key="2">
    <source>
        <dbReference type="Pfam" id="PF24853"/>
    </source>
</evidence>
<evidence type="ECO:0000313" key="5">
    <source>
        <dbReference type="Proteomes" id="UP000271337"/>
    </source>
</evidence>
<accession>A0A3M6Y323</accession>
<keyword evidence="1" id="KW-0472">Membrane</keyword>
<feature type="transmembrane region" description="Helical" evidence="1">
    <location>
        <begin position="88"/>
        <end position="109"/>
    </location>
</feature>
<evidence type="ECO:0000256" key="1">
    <source>
        <dbReference type="SAM" id="Phobius"/>
    </source>
</evidence>
<dbReference type="AlphaFoldDB" id="A0A3M6Y323"/>
<gene>
    <name evidence="4" type="ORF">D0866_12685</name>
    <name evidence="3" type="ORF">D0867_12786</name>
</gene>
<feature type="domain" description="DUF7727" evidence="2">
    <location>
        <begin position="80"/>
        <end position="204"/>
    </location>
</feature>
<feature type="transmembrane region" description="Helical" evidence="1">
    <location>
        <begin position="129"/>
        <end position="146"/>
    </location>
</feature>
<dbReference type="Pfam" id="PF24853">
    <property type="entry name" value="DUF7727"/>
    <property type="match status" value="1"/>
</dbReference>
<dbReference type="PANTHER" id="PTHR40629">
    <property type="entry name" value="PRO41 PROTEIN"/>
    <property type="match status" value="1"/>
</dbReference>
<evidence type="ECO:0000313" key="3">
    <source>
        <dbReference type="EMBL" id="RMX97425.1"/>
    </source>
</evidence>
<sequence length="226" mass="25572">MQPHTPAQRALRRVYHSVSLLCPSLRELQTRSPFLPAGISIVEFAPTQNTRHEASISASVAIPLHCFSRARPSFKIALRMGKLIKNHWARLIIMTAACYQIAAALEGFFWPKILFDFLTKTLDGAVKPYPVLQTLNLVFAFISLAYEWPLKFVAGTSLHKSIEARMLWLPLCSLSCILLYQATNPGLYYLIGSGVYFWAYTEGEVVCAVPWTLPKRFDRKPRAEKV</sequence>
<reference evidence="5 6" key="1">
    <citation type="journal article" date="2018" name="BMC Genomics">
        <title>Genomic evidence for intraspecific hybridization in a clonal and extremely halotolerant yeast.</title>
        <authorList>
            <person name="Gostincar C."/>
            <person name="Stajich J.E."/>
            <person name="Zupancic J."/>
            <person name="Zalar P."/>
            <person name="Gunde-Cimerman N."/>
        </authorList>
    </citation>
    <scope>NUCLEOTIDE SEQUENCE [LARGE SCALE GENOMIC DNA]</scope>
    <source>
        <strain evidence="4 6">EXF-6651</strain>
        <strain evidence="3 5">EXF-6669</strain>
    </source>
</reference>
<comment type="caution">
    <text evidence="3">The sequence shown here is derived from an EMBL/GenBank/DDBJ whole genome shotgun (WGS) entry which is preliminary data.</text>
</comment>
<dbReference type="Proteomes" id="UP000271337">
    <property type="component" value="Unassembled WGS sequence"/>
</dbReference>
<dbReference type="PANTHER" id="PTHR40629:SF1">
    <property type="entry name" value="PRO41 PROTEIN"/>
    <property type="match status" value="1"/>
</dbReference>
<dbReference type="OrthoDB" id="2110422at2759"/>
<keyword evidence="1" id="KW-0812">Transmembrane</keyword>
<dbReference type="VEuPathDB" id="FungiDB:BTJ68_05817"/>
<evidence type="ECO:0000313" key="4">
    <source>
        <dbReference type="EMBL" id="RMY19882.1"/>
    </source>
</evidence>
<dbReference type="InterPro" id="IPR056144">
    <property type="entry name" value="DUF7727"/>
</dbReference>
<protein>
    <recommendedName>
        <fullName evidence="2">DUF7727 domain-containing protein</fullName>
    </recommendedName>
</protein>
<proteinExistence type="predicted"/>
<dbReference type="Proteomes" id="UP000276864">
    <property type="component" value="Unassembled WGS sequence"/>
</dbReference>
<evidence type="ECO:0000313" key="6">
    <source>
        <dbReference type="Proteomes" id="UP000276864"/>
    </source>
</evidence>